<dbReference type="AlphaFoldDB" id="A0A9Q1KQ35"/>
<dbReference type="Gene3D" id="3.30.40.10">
    <property type="entry name" value="Zinc/RING finger domain, C3HC4 (zinc finger)"/>
    <property type="match status" value="1"/>
</dbReference>
<evidence type="ECO:0000313" key="4">
    <source>
        <dbReference type="EMBL" id="KAJ8447619.1"/>
    </source>
</evidence>
<feature type="transmembrane region" description="Helical" evidence="2">
    <location>
        <begin position="15"/>
        <end position="38"/>
    </location>
</feature>
<gene>
    <name evidence="4" type="ORF">Cgig2_031673</name>
</gene>
<dbReference type="SUPFAM" id="SSF57850">
    <property type="entry name" value="RING/U-box"/>
    <property type="match status" value="1"/>
</dbReference>
<name>A0A9Q1KQ35_9CARY</name>
<dbReference type="GO" id="GO:0008270">
    <property type="term" value="F:zinc ion binding"/>
    <property type="evidence" value="ECO:0007669"/>
    <property type="project" value="UniProtKB-KW"/>
</dbReference>
<sequence length="175" mass="19546">MGLQSQLHDVGSDSIPILLVALIATCLSHLRSLLAAVCHSLPRRLHHHIVDENFLHISSGLAGLIAISDHRLSLRPFRYHRQHHFASAASDEPPVCVFCLCHLKSGDSVCKLPCNHIFHNHIDCLGGWLDQMKFSCPVCRSPIISGWRVDQTQRRVASDLATHFAVRNLGSQKER</sequence>
<feature type="domain" description="RING-type" evidence="3">
    <location>
        <begin position="96"/>
        <end position="140"/>
    </location>
</feature>
<keyword evidence="1" id="KW-0479">Metal-binding</keyword>
<evidence type="ECO:0000313" key="5">
    <source>
        <dbReference type="Proteomes" id="UP001153076"/>
    </source>
</evidence>
<comment type="caution">
    <text evidence="4">The sequence shown here is derived from an EMBL/GenBank/DDBJ whole genome shotgun (WGS) entry which is preliminary data.</text>
</comment>
<evidence type="ECO:0000256" key="2">
    <source>
        <dbReference type="SAM" id="Phobius"/>
    </source>
</evidence>
<dbReference type="OrthoDB" id="8062037at2759"/>
<evidence type="ECO:0000256" key="1">
    <source>
        <dbReference type="PROSITE-ProRule" id="PRU00175"/>
    </source>
</evidence>
<dbReference type="PANTHER" id="PTHR47258">
    <property type="match status" value="1"/>
</dbReference>
<dbReference type="Proteomes" id="UP001153076">
    <property type="component" value="Unassembled WGS sequence"/>
</dbReference>
<proteinExistence type="predicted"/>
<dbReference type="Pfam" id="PF13639">
    <property type="entry name" value="zf-RING_2"/>
    <property type="match status" value="1"/>
</dbReference>
<dbReference type="PROSITE" id="PS50089">
    <property type="entry name" value="ZF_RING_2"/>
    <property type="match status" value="1"/>
</dbReference>
<dbReference type="InterPro" id="IPR044249">
    <property type="entry name" value="XERICO-like"/>
</dbReference>
<dbReference type="PANTHER" id="PTHR47258:SF1">
    <property type="entry name" value="E3 UBIQUITIN-PROTEIN LIGASE XERICO-RELATED"/>
    <property type="match status" value="1"/>
</dbReference>
<keyword evidence="1" id="KW-0863">Zinc-finger</keyword>
<evidence type="ECO:0000259" key="3">
    <source>
        <dbReference type="PROSITE" id="PS50089"/>
    </source>
</evidence>
<keyword evidence="2" id="KW-1133">Transmembrane helix</keyword>
<accession>A0A9Q1KQ35</accession>
<reference evidence="4" key="1">
    <citation type="submission" date="2022-04" db="EMBL/GenBank/DDBJ databases">
        <title>Carnegiea gigantea Genome sequencing and assembly v2.</title>
        <authorList>
            <person name="Copetti D."/>
            <person name="Sanderson M.J."/>
            <person name="Burquez A."/>
            <person name="Wojciechowski M.F."/>
        </authorList>
    </citation>
    <scope>NUCLEOTIDE SEQUENCE</scope>
    <source>
        <strain evidence="4">SGP5-SGP5p</strain>
        <tissue evidence="4">Aerial part</tissue>
    </source>
</reference>
<protein>
    <recommendedName>
        <fullName evidence="3">RING-type domain-containing protein</fullName>
    </recommendedName>
</protein>
<keyword evidence="2" id="KW-0812">Transmembrane</keyword>
<keyword evidence="2" id="KW-0472">Membrane</keyword>
<dbReference type="EMBL" id="JAKOGI010000036">
    <property type="protein sequence ID" value="KAJ8447619.1"/>
    <property type="molecule type" value="Genomic_DNA"/>
</dbReference>
<keyword evidence="5" id="KW-1185">Reference proteome</keyword>
<keyword evidence="1" id="KW-0862">Zinc</keyword>
<organism evidence="4 5">
    <name type="scientific">Carnegiea gigantea</name>
    <dbReference type="NCBI Taxonomy" id="171969"/>
    <lineage>
        <taxon>Eukaryota</taxon>
        <taxon>Viridiplantae</taxon>
        <taxon>Streptophyta</taxon>
        <taxon>Embryophyta</taxon>
        <taxon>Tracheophyta</taxon>
        <taxon>Spermatophyta</taxon>
        <taxon>Magnoliopsida</taxon>
        <taxon>eudicotyledons</taxon>
        <taxon>Gunneridae</taxon>
        <taxon>Pentapetalae</taxon>
        <taxon>Caryophyllales</taxon>
        <taxon>Cactineae</taxon>
        <taxon>Cactaceae</taxon>
        <taxon>Cactoideae</taxon>
        <taxon>Echinocereeae</taxon>
        <taxon>Carnegiea</taxon>
    </lineage>
</organism>
<dbReference type="InterPro" id="IPR001841">
    <property type="entry name" value="Znf_RING"/>
</dbReference>
<dbReference type="InterPro" id="IPR013083">
    <property type="entry name" value="Znf_RING/FYVE/PHD"/>
</dbReference>